<protein>
    <recommendedName>
        <fullName evidence="3">Heterokaryon incompatibility domain-containing protein</fullName>
    </recommendedName>
</protein>
<keyword evidence="2" id="KW-1185">Reference proteome</keyword>
<evidence type="ECO:0008006" key="3">
    <source>
        <dbReference type="Google" id="ProtNLM"/>
    </source>
</evidence>
<dbReference type="PANTHER" id="PTHR10622:SF10">
    <property type="entry name" value="HET DOMAIN-CONTAINING PROTEIN"/>
    <property type="match status" value="1"/>
</dbReference>
<evidence type="ECO:0000313" key="1">
    <source>
        <dbReference type="EMBL" id="KAK0726080.1"/>
    </source>
</evidence>
<organism evidence="1 2">
    <name type="scientific">Lasiosphaeris hirsuta</name>
    <dbReference type="NCBI Taxonomy" id="260670"/>
    <lineage>
        <taxon>Eukaryota</taxon>
        <taxon>Fungi</taxon>
        <taxon>Dikarya</taxon>
        <taxon>Ascomycota</taxon>
        <taxon>Pezizomycotina</taxon>
        <taxon>Sordariomycetes</taxon>
        <taxon>Sordariomycetidae</taxon>
        <taxon>Sordariales</taxon>
        <taxon>Lasiosphaeriaceae</taxon>
        <taxon>Lasiosphaeris</taxon>
    </lineage>
</organism>
<name>A0AA40E3U4_9PEZI</name>
<feature type="non-terminal residue" evidence="1">
    <location>
        <position position="1"/>
    </location>
</feature>
<reference evidence="1" key="1">
    <citation type="submission" date="2023-06" db="EMBL/GenBank/DDBJ databases">
        <title>Genome-scale phylogeny and comparative genomics of the fungal order Sordariales.</title>
        <authorList>
            <consortium name="Lawrence Berkeley National Laboratory"/>
            <person name="Hensen N."/>
            <person name="Bonometti L."/>
            <person name="Westerberg I."/>
            <person name="Brannstrom I.O."/>
            <person name="Guillou S."/>
            <person name="Cros-Aarteil S."/>
            <person name="Calhoun S."/>
            <person name="Haridas S."/>
            <person name="Kuo A."/>
            <person name="Mondo S."/>
            <person name="Pangilinan J."/>
            <person name="Riley R."/>
            <person name="Labutti K."/>
            <person name="Andreopoulos B."/>
            <person name="Lipzen A."/>
            <person name="Chen C."/>
            <person name="Yanf M."/>
            <person name="Daum C."/>
            <person name="Ng V."/>
            <person name="Clum A."/>
            <person name="Steindorff A."/>
            <person name="Ohm R."/>
            <person name="Martin F."/>
            <person name="Silar P."/>
            <person name="Natvig D."/>
            <person name="Lalanne C."/>
            <person name="Gautier V."/>
            <person name="Ament-Velasquez S.L."/>
            <person name="Kruys A."/>
            <person name="Hutchinson M.I."/>
            <person name="Powell A.J."/>
            <person name="Barry K."/>
            <person name="Miller A.N."/>
            <person name="Grigoriev I.V."/>
            <person name="Debuchy R."/>
            <person name="Gladieux P."/>
            <person name="Thoren M.H."/>
            <person name="Johannesson H."/>
        </authorList>
    </citation>
    <scope>NUCLEOTIDE SEQUENCE</scope>
    <source>
        <strain evidence="1">SMH4607-1</strain>
    </source>
</reference>
<sequence length="124" mass="14266">TFSGSKWFKRGWTLQELLEPSKVELYSPNWRKLGEKATMADMLRHITGIEEEVLKGGSLENVSIAERMDWAADRQTTRPEDITYCLMGILDVNMPVLYGEKTKAFIHLQGEILKNSEDQSLFAW</sequence>
<dbReference type="EMBL" id="JAUKUA010000002">
    <property type="protein sequence ID" value="KAK0726080.1"/>
    <property type="molecule type" value="Genomic_DNA"/>
</dbReference>
<evidence type="ECO:0000313" key="2">
    <source>
        <dbReference type="Proteomes" id="UP001172102"/>
    </source>
</evidence>
<dbReference type="PANTHER" id="PTHR10622">
    <property type="entry name" value="HET DOMAIN-CONTAINING PROTEIN"/>
    <property type="match status" value="1"/>
</dbReference>
<feature type="non-terminal residue" evidence="1">
    <location>
        <position position="124"/>
    </location>
</feature>
<dbReference type="AlphaFoldDB" id="A0AA40E3U4"/>
<comment type="caution">
    <text evidence="1">The sequence shown here is derived from an EMBL/GenBank/DDBJ whole genome shotgun (WGS) entry which is preliminary data.</text>
</comment>
<gene>
    <name evidence="1" type="ORF">B0H67DRAFT_473509</name>
</gene>
<accession>A0AA40E3U4</accession>
<proteinExistence type="predicted"/>
<dbReference type="Proteomes" id="UP001172102">
    <property type="component" value="Unassembled WGS sequence"/>
</dbReference>